<dbReference type="Proteomes" id="UP000199494">
    <property type="component" value="Unassembled WGS sequence"/>
</dbReference>
<dbReference type="EMBL" id="FMZE01000011">
    <property type="protein sequence ID" value="SDD69737.1"/>
    <property type="molecule type" value="Genomic_DNA"/>
</dbReference>
<organism evidence="1 2">
    <name type="scientific">Prauserella marina</name>
    <dbReference type="NCBI Taxonomy" id="530584"/>
    <lineage>
        <taxon>Bacteria</taxon>
        <taxon>Bacillati</taxon>
        <taxon>Actinomycetota</taxon>
        <taxon>Actinomycetes</taxon>
        <taxon>Pseudonocardiales</taxon>
        <taxon>Pseudonocardiaceae</taxon>
        <taxon>Prauserella</taxon>
    </lineage>
</organism>
<proteinExistence type="predicted"/>
<dbReference type="RefSeq" id="WP_091809240.1">
    <property type="nucleotide sequence ID" value="NZ_CP016353.1"/>
</dbReference>
<gene>
    <name evidence="1" type="ORF">SAMN05421630_111132</name>
</gene>
<dbReference type="AlphaFoldDB" id="A0A222VVI9"/>
<reference evidence="1 2" key="1">
    <citation type="submission" date="2016-10" db="EMBL/GenBank/DDBJ databases">
        <authorList>
            <person name="de Groot N.N."/>
        </authorList>
    </citation>
    <scope>NUCLEOTIDE SEQUENCE [LARGE SCALE GENOMIC DNA]</scope>
    <source>
        <strain evidence="1 2">CGMCC 4.5506</strain>
    </source>
</reference>
<name>A0A222VVI9_9PSEU</name>
<keyword evidence="2" id="KW-1185">Reference proteome</keyword>
<sequence>MLTLTFLWTWTKMTVATVLVVVVERAVLTEFWVVTPVVAVTVLVWAALCVGLFREWRTHATGHRHQVTEFRREHL</sequence>
<evidence type="ECO:0000313" key="1">
    <source>
        <dbReference type="EMBL" id="SDD69737.1"/>
    </source>
</evidence>
<dbReference type="KEGG" id="pmad:BAY61_26465"/>
<evidence type="ECO:0000313" key="2">
    <source>
        <dbReference type="Proteomes" id="UP000199494"/>
    </source>
</evidence>
<protein>
    <submittedName>
        <fullName evidence="1">Uncharacterized protein</fullName>
    </submittedName>
</protein>
<accession>A0A222VVI9</accession>
<dbReference type="STRING" id="530584.SAMN05421630_111132"/>